<dbReference type="Pfam" id="PF02706">
    <property type="entry name" value="Wzz"/>
    <property type="match status" value="1"/>
</dbReference>
<dbReference type="SUPFAM" id="SSF52540">
    <property type="entry name" value="P-loop containing nucleoside triphosphate hydrolases"/>
    <property type="match status" value="1"/>
</dbReference>
<evidence type="ECO:0000259" key="17">
    <source>
        <dbReference type="Pfam" id="PF02706"/>
    </source>
</evidence>
<keyword evidence="7 19" id="KW-0808">Transferase</keyword>
<evidence type="ECO:0000256" key="4">
    <source>
        <dbReference type="ARBA" id="ARBA00011903"/>
    </source>
</evidence>
<dbReference type="Proteomes" id="UP000597617">
    <property type="component" value="Unassembled WGS sequence"/>
</dbReference>
<gene>
    <name evidence="19" type="ORF">I2I05_02525</name>
</gene>
<dbReference type="CDD" id="cd05387">
    <property type="entry name" value="BY-kinase"/>
    <property type="match status" value="1"/>
</dbReference>
<dbReference type="PANTHER" id="PTHR32309">
    <property type="entry name" value="TYROSINE-PROTEIN KINASE"/>
    <property type="match status" value="1"/>
</dbReference>
<dbReference type="EC" id="2.7.10.2" evidence="4"/>
<dbReference type="InterPro" id="IPR025669">
    <property type="entry name" value="AAA_dom"/>
</dbReference>
<protein>
    <recommendedName>
        <fullName evidence="4">non-specific protein-tyrosine kinase</fullName>
        <ecNumber evidence="4">2.7.10.2</ecNumber>
    </recommendedName>
</protein>
<evidence type="ECO:0000256" key="11">
    <source>
        <dbReference type="ARBA" id="ARBA00022840"/>
    </source>
</evidence>
<evidence type="ECO:0000256" key="14">
    <source>
        <dbReference type="ARBA" id="ARBA00023137"/>
    </source>
</evidence>
<sequence>MKTPSAPAASADEIDLNVLFFKLRRRWPVFVVSLLLAAAGAYLYLQVTPPVYTYRATMLLGDQATGSKRAQDLLQMLEVQQKGLKMEDELGLITSAGTVQQAVRRLPYAVEYHQEPATWLNGFRPLVVRQQPATAMPFAVAPALATPQLTNVRVYVEPAGPGRFRLHADAKRGQLVDLRTGYLMRELTDVHLDETVKAGDTLRHHLLRLVIRPNHTVPFGQTGERHSFLLRDLPTAAGLYASGLAVRPLAHDSRILELRLKSTVPAHAVMFLDTLMAGYVAANLREKNNTGRKTLAFIDEEIAKLGHARRQAADKLSEFRSSQGVVDVGAQSTAGIQRLNALQTARAQAATRQRYCQDMLAYLRANRDATQMASPSSAGIDDGVLSSLILQLGELNGRRAALKVSGSDNNPLIQVVDESIRSTKQALIETLTNMSRTASIGLRDLDAQLGQIQGQISRMPENERQFSLLKGQNDFNEKKYTFLVERRSEAALALATNATDKHIVDRAQAAGSGPDAPNPKLVGLVALLAGLLLPAGAVVLLDKTNRSIQGQEDLAELTDIPVLGIVAHGSRADTQDLLHKSKGPLAECFRSIRVNLQYLDKGPKKKVLGVTSSMPGEGKSFCAANLAMELASTGHRVILVETDLRRPTQAGYFKIPSDGPHGLASFLSGRSSLAEACRPSEVPGLDLLLCGTPPTTPTHLLESSRLTELLQDLRTEYDYVVLDTPPMVLVAEYFVLMRYLDATVYVVRHNHTDRSLVSRVNELYEAGKIREVYIIINDVRLTRSYEYRHQQNAYGYYR</sequence>
<name>A0ABS0ID34_9BACT</name>
<keyword evidence="10" id="KW-0418">Kinase</keyword>
<keyword evidence="20" id="KW-1185">Reference proteome</keyword>
<evidence type="ECO:0000256" key="5">
    <source>
        <dbReference type="ARBA" id="ARBA00022475"/>
    </source>
</evidence>
<feature type="domain" description="Polysaccharide chain length determinant N-terminal" evidence="17">
    <location>
        <begin position="12"/>
        <end position="101"/>
    </location>
</feature>
<comment type="subcellular location">
    <subcellularLocation>
        <location evidence="1">Cell inner membrane</location>
        <topology evidence="1">Multi-pass membrane protein</topology>
    </subcellularLocation>
</comment>
<dbReference type="Gene3D" id="3.40.50.300">
    <property type="entry name" value="P-loop containing nucleotide triphosphate hydrolases"/>
    <property type="match status" value="1"/>
</dbReference>
<comment type="similarity">
    <text evidence="3">Belongs to the etk/wzc family.</text>
</comment>
<dbReference type="PANTHER" id="PTHR32309:SF13">
    <property type="entry name" value="FERRIC ENTEROBACTIN TRANSPORT PROTEIN FEPE"/>
    <property type="match status" value="1"/>
</dbReference>
<evidence type="ECO:0000256" key="8">
    <source>
        <dbReference type="ARBA" id="ARBA00022692"/>
    </source>
</evidence>
<organism evidence="19 20">
    <name type="scientific">Hymenobacter jeongseonensis</name>
    <dbReference type="NCBI Taxonomy" id="2791027"/>
    <lineage>
        <taxon>Bacteria</taxon>
        <taxon>Pseudomonadati</taxon>
        <taxon>Bacteroidota</taxon>
        <taxon>Cytophagia</taxon>
        <taxon>Cytophagales</taxon>
        <taxon>Hymenobacteraceae</taxon>
        <taxon>Hymenobacter</taxon>
    </lineage>
</organism>
<feature type="domain" description="AAA" evidence="18">
    <location>
        <begin position="608"/>
        <end position="732"/>
    </location>
</feature>
<evidence type="ECO:0000259" key="18">
    <source>
        <dbReference type="Pfam" id="PF13614"/>
    </source>
</evidence>
<evidence type="ECO:0000256" key="2">
    <source>
        <dbReference type="ARBA" id="ARBA00007316"/>
    </source>
</evidence>
<dbReference type="InterPro" id="IPR027417">
    <property type="entry name" value="P-loop_NTPase"/>
</dbReference>
<keyword evidence="5" id="KW-1003">Cell membrane</keyword>
<evidence type="ECO:0000313" key="19">
    <source>
        <dbReference type="EMBL" id="MBF9236261.1"/>
    </source>
</evidence>
<proteinExistence type="inferred from homology"/>
<dbReference type="InterPro" id="IPR003856">
    <property type="entry name" value="LPS_length_determ_N"/>
</dbReference>
<keyword evidence="12 16" id="KW-1133">Transmembrane helix</keyword>
<evidence type="ECO:0000256" key="12">
    <source>
        <dbReference type="ARBA" id="ARBA00022989"/>
    </source>
</evidence>
<dbReference type="RefSeq" id="WP_196280618.1">
    <property type="nucleotide sequence ID" value="NZ_JADQDQ010000001.1"/>
</dbReference>
<evidence type="ECO:0000256" key="10">
    <source>
        <dbReference type="ARBA" id="ARBA00022777"/>
    </source>
</evidence>
<evidence type="ECO:0000256" key="15">
    <source>
        <dbReference type="ARBA" id="ARBA00051245"/>
    </source>
</evidence>
<dbReference type="EMBL" id="JADQDQ010000001">
    <property type="protein sequence ID" value="MBF9236261.1"/>
    <property type="molecule type" value="Genomic_DNA"/>
</dbReference>
<keyword evidence="9" id="KW-0547">Nucleotide-binding</keyword>
<feature type="transmembrane region" description="Helical" evidence="16">
    <location>
        <begin position="27"/>
        <end position="45"/>
    </location>
</feature>
<evidence type="ECO:0000256" key="9">
    <source>
        <dbReference type="ARBA" id="ARBA00022741"/>
    </source>
</evidence>
<dbReference type="InterPro" id="IPR050445">
    <property type="entry name" value="Bact_polysacc_biosynth/exp"/>
</dbReference>
<comment type="similarity">
    <text evidence="2">Belongs to the CpsD/CapB family.</text>
</comment>
<keyword evidence="14" id="KW-0829">Tyrosine-protein kinase</keyword>
<evidence type="ECO:0000256" key="13">
    <source>
        <dbReference type="ARBA" id="ARBA00023136"/>
    </source>
</evidence>
<evidence type="ECO:0000256" key="16">
    <source>
        <dbReference type="SAM" id="Phobius"/>
    </source>
</evidence>
<evidence type="ECO:0000256" key="6">
    <source>
        <dbReference type="ARBA" id="ARBA00022519"/>
    </source>
</evidence>
<dbReference type="InterPro" id="IPR005702">
    <property type="entry name" value="Wzc-like_C"/>
</dbReference>
<keyword evidence="6" id="KW-0997">Cell inner membrane</keyword>
<keyword evidence="11" id="KW-0067">ATP-binding</keyword>
<evidence type="ECO:0000256" key="1">
    <source>
        <dbReference type="ARBA" id="ARBA00004429"/>
    </source>
</evidence>
<evidence type="ECO:0000256" key="7">
    <source>
        <dbReference type="ARBA" id="ARBA00022679"/>
    </source>
</evidence>
<dbReference type="GO" id="GO:0004715">
    <property type="term" value="F:non-membrane spanning protein tyrosine kinase activity"/>
    <property type="evidence" value="ECO:0007669"/>
    <property type="project" value="UniProtKB-EC"/>
</dbReference>
<keyword evidence="8 16" id="KW-0812">Transmembrane</keyword>
<comment type="caution">
    <text evidence="19">The sequence shown here is derived from an EMBL/GenBank/DDBJ whole genome shotgun (WGS) entry which is preliminary data.</text>
</comment>
<evidence type="ECO:0000313" key="20">
    <source>
        <dbReference type="Proteomes" id="UP000597617"/>
    </source>
</evidence>
<accession>A0ABS0ID34</accession>
<evidence type="ECO:0000256" key="3">
    <source>
        <dbReference type="ARBA" id="ARBA00008883"/>
    </source>
</evidence>
<dbReference type="Pfam" id="PF13614">
    <property type="entry name" value="AAA_31"/>
    <property type="match status" value="1"/>
</dbReference>
<reference evidence="19 20" key="1">
    <citation type="submission" date="2020-11" db="EMBL/GenBank/DDBJ databases">
        <authorList>
            <person name="Kim M.K."/>
        </authorList>
    </citation>
    <scope>NUCLEOTIDE SEQUENCE [LARGE SCALE GENOMIC DNA]</scope>
    <source>
        <strain evidence="19 20">BT683</strain>
    </source>
</reference>
<keyword evidence="13 16" id="KW-0472">Membrane</keyword>
<comment type="catalytic activity">
    <reaction evidence="15">
        <text>L-tyrosyl-[protein] + ATP = O-phospho-L-tyrosyl-[protein] + ADP + H(+)</text>
        <dbReference type="Rhea" id="RHEA:10596"/>
        <dbReference type="Rhea" id="RHEA-COMP:10136"/>
        <dbReference type="Rhea" id="RHEA-COMP:20101"/>
        <dbReference type="ChEBI" id="CHEBI:15378"/>
        <dbReference type="ChEBI" id="CHEBI:30616"/>
        <dbReference type="ChEBI" id="CHEBI:46858"/>
        <dbReference type="ChEBI" id="CHEBI:61978"/>
        <dbReference type="ChEBI" id="CHEBI:456216"/>
        <dbReference type="EC" id="2.7.10.2"/>
    </reaction>
</comment>
<dbReference type="NCBIfam" id="TIGR01007">
    <property type="entry name" value="eps_fam"/>
    <property type="match status" value="1"/>
</dbReference>